<evidence type="ECO:0000313" key="1">
    <source>
        <dbReference type="EMBL" id="XBV85971.1"/>
    </source>
</evidence>
<organism evidence="1">
    <name type="scientific">Deinococcus sonorensis KR-87</name>
    <dbReference type="NCBI Taxonomy" id="694439"/>
    <lineage>
        <taxon>Bacteria</taxon>
        <taxon>Thermotogati</taxon>
        <taxon>Deinococcota</taxon>
        <taxon>Deinococci</taxon>
        <taxon>Deinococcales</taxon>
        <taxon>Deinococcaceae</taxon>
        <taxon>Deinococcus</taxon>
    </lineage>
</organism>
<dbReference type="EMBL" id="CP158299">
    <property type="protein sequence ID" value="XBV85971.1"/>
    <property type="molecule type" value="Genomic_DNA"/>
</dbReference>
<protein>
    <submittedName>
        <fullName evidence="1">Uncharacterized protein</fullName>
    </submittedName>
</protein>
<reference evidence="1" key="1">
    <citation type="submission" date="2024-06" db="EMBL/GenBank/DDBJ databases">
        <title>Draft Genome Sequence of Deinococcus sonorensis Type Strain KR-87, a Biofilm Producing Representative of the Genus Deinococcus.</title>
        <authorList>
            <person name="Boren L.S."/>
            <person name="Grosso R.A."/>
            <person name="Hugenberg-Cox A.N."/>
            <person name="Hill J.T.E."/>
            <person name="Albert C.M."/>
            <person name="Tuohy J.M."/>
        </authorList>
    </citation>
    <scope>NUCLEOTIDE SEQUENCE</scope>
    <source>
        <strain evidence="1">KR-87</strain>
    </source>
</reference>
<dbReference type="KEGG" id="dsc:ABOD76_06610"/>
<accession>A0AAU7UBX7</accession>
<dbReference type="RefSeq" id="WP_350244019.1">
    <property type="nucleotide sequence ID" value="NZ_CP158299.1"/>
</dbReference>
<gene>
    <name evidence="1" type="ORF">ABOD76_06610</name>
</gene>
<dbReference type="AlphaFoldDB" id="A0AAU7UBX7"/>
<sequence>MYSPAELQPYYVNTPPEAIPQSTTPLGEDFTYSGTVRNWQASRTINLYAPFSGETPPSTADGQLSASGQISFSRRLFDLAEPTSDFRKILGYFPAYCPMNTLRLSKNVQVRLLWARLRVMNTDIRAATGQGMTPQSSPPPPNYRQLVPASTSYAPGSTVDTLLLWSPEPFTAQGETRCLEGSDLYVGQYNTRINVKLERGWNALTYTLSGASGSTGDTSLRFDDWAAAPVASLTDWH</sequence>
<name>A0AAU7UBX7_9DEIO</name>
<proteinExistence type="predicted"/>